<dbReference type="InterPro" id="IPR050362">
    <property type="entry name" value="Cation-dep_OMT"/>
</dbReference>
<dbReference type="KEGG" id="aoc:Aocu_10290"/>
<keyword evidence="5" id="KW-1185">Reference proteome</keyword>
<organism evidence="4 5">
    <name type="scientific">Acholeplasma oculi</name>
    <dbReference type="NCBI Taxonomy" id="35623"/>
    <lineage>
        <taxon>Bacteria</taxon>
        <taxon>Bacillati</taxon>
        <taxon>Mycoplasmatota</taxon>
        <taxon>Mollicutes</taxon>
        <taxon>Acholeplasmatales</taxon>
        <taxon>Acholeplasmataceae</taxon>
        <taxon>Acholeplasma</taxon>
    </lineage>
</organism>
<evidence type="ECO:0000256" key="1">
    <source>
        <dbReference type="ARBA" id="ARBA00022603"/>
    </source>
</evidence>
<name>A0A061AJD4_9MOLU</name>
<evidence type="ECO:0000256" key="3">
    <source>
        <dbReference type="ARBA" id="ARBA00022691"/>
    </source>
</evidence>
<dbReference type="GO" id="GO:0032259">
    <property type="term" value="P:methylation"/>
    <property type="evidence" value="ECO:0007669"/>
    <property type="project" value="UniProtKB-KW"/>
</dbReference>
<evidence type="ECO:0000313" key="5">
    <source>
        <dbReference type="Proteomes" id="UP000032434"/>
    </source>
</evidence>
<protein>
    <submittedName>
        <fullName evidence="4">O-Methyltransferase, family 3</fullName>
    </submittedName>
</protein>
<dbReference type="InterPro" id="IPR002935">
    <property type="entry name" value="SAM_O-MeTrfase"/>
</dbReference>
<accession>A0A061AJD4</accession>
<dbReference type="CDD" id="cd02440">
    <property type="entry name" value="AdoMet_MTases"/>
    <property type="match status" value="1"/>
</dbReference>
<dbReference type="PANTHER" id="PTHR10509:SF14">
    <property type="entry name" value="CAFFEOYL-COA O-METHYLTRANSFERASE 3-RELATED"/>
    <property type="match status" value="1"/>
</dbReference>
<dbReference type="SUPFAM" id="SSF53335">
    <property type="entry name" value="S-adenosyl-L-methionine-dependent methyltransferases"/>
    <property type="match status" value="1"/>
</dbReference>
<keyword evidence="1 4" id="KW-0489">Methyltransferase</keyword>
<dbReference type="Proteomes" id="UP000032434">
    <property type="component" value="Chromosome 1"/>
</dbReference>
<proteinExistence type="predicted"/>
<dbReference type="AlphaFoldDB" id="A0A061AJD4"/>
<dbReference type="GO" id="GO:0008757">
    <property type="term" value="F:S-adenosylmethionine-dependent methyltransferase activity"/>
    <property type="evidence" value="ECO:0007669"/>
    <property type="project" value="TreeGrafter"/>
</dbReference>
<dbReference type="FunCoup" id="A0A061AJD4">
    <property type="interactions" value="218"/>
</dbReference>
<dbReference type="PATRIC" id="fig|35623.3.peg.1029"/>
<evidence type="ECO:0000256" key="2">
    <source>
        <dbReference type="ARBA" id="ARBA00022679"/>
    </source>
</evidence>
<keyword evidence="2 4" id="KW-0808">Transferase</keyword>
<dbReference type="Pfam" id="PF01596">
    <property type="entry name" value="Methyltransf_3"/>
    <property type="match status" value="1"/>
</dbReference>
<dbReference type="HOGENOM" id="CLU_067676_4_0_14"/>
<dbReference type="GO" id="GO:0008171">
    <property type="term" value="F:O-methyltransferase activity"/>
    <property type="evidence" value="ECO:0007669"/>
    <property type="project" value="InterPro"/>
</dbReference>
<dbReference type="RefSeq" id="WP_045749555.1">
    <property type="nucleotide sequence ID" value="NZ_FUZK01000001.1"/>
</dbReference>
<dbReference type="STRING" id="35623.Aocu_10290"/>
<reference evidence="5" key="1">
    <citation type="submission" date="2014-05" db="EMBL/GenBank/DDBJ databases">
        <authorList>
            <person name="Kube M."/>
        </authorList>
    </citation>
    <scope>NUCLEOTIDE SEQUENCE [LARGE SCALE GENOMIC DNA]</scope>
</reference>
<keyword evidence="3" id="KW-0949">S-adenosyl-L-methionine</keyword>
<sequence>MKKRIDDLKQLCIHDKIPIITDEALSFIKNYIEVHQVKKILEIGSAYGYSSISFSLTGAFVTTIERDLNRYSIAKTWIQELDNNIKIIHADALTYDLSNEKFDMVFIDGAKSQYTRFFEKYMNNLNDDGVIICDNIDFHGMKVTDTKNRNTKALIRKLEQFRSFLFNHDAYETTYYPIGDGLTVTRKIKI</sequence>
<dbReference type="InParanoid" id="A0A061AJD4"/>
<evidence type="ECO:0000313" key="4">
    <source>
        <dbReference type="EMBL" id="CDR31102.1"/>
    </source>
</evidence>
<dbReference type="Gene3D" id="3.40.50.150">
    <property type="entry name" value="Vaccinia Virus protein VP39"/>
    <property type="match status" value="1"/>
</dbReference>
<dbReference type="EMBL" id="LK028559">
    <property type="protein sequence ID" value="CDR31102.1"/>
    <property type="molecule type" value="Genomic_DNA"/>
</dbReference>
<gene>
    <name evidence="4" type="ORF">Aocu_10290</name>
</gene>
<dbReference type="PANTHER" id="PTHR10509">
    <property type="entry name" value="O-METHYLTRANSFERASE-RELATED"/>
    <property type="match status" value="1"/>
</dbReference>
<dbReference type="InterPro" id="IPR029063">
    <property type="entry name" value="SAM-dependent_MTases_sf"/>
</dbReference>